<dbReference type="PANTHER" id="PTHR43780:SF2">
    <property type="entry name" value="1-AMINOCYCLOPROPANE-1-CARBOXYLATE DEAMINASE-RELATED"/>
    <property type="match status" value="1"/>
</dbReference>
<evidence type="ECO:0000256" key="3">
    <source>
        <dbReference type="ARBA" id="ARBA00022898"/>
    </source>
</evidence>
<gene>
    <name evidence="7" type="ORF">SAMN04487894_109106</name>
</gene>
<sequence>MEAIQEDLATLEPVPWLSNPATRVQVLRLDRVHPLISGNKWYKLRFYLETARSSGKKVVTFGGAYSNHILATAAACNQAGIPCAGIIRGEAPPQYSETLRDAVSLGMELHFIAREAYRQKQLPAALADTSCLVIPEGGYGIPGMLGAATMPFISGTFDRICCATGTGTMMAGLLHSAAKGTAVTGFSVLKNHKSLTQEVAALLPPSSPSGIIYHDFHFGGYAKYNPTLIRFMNELYAQTGIPTDFVYTAKLFYGVKAMLEQDFKTDRNILVIHSGGLQGNRSLPKGALIF</sequence>
<dbReference type="EMBL" id="FMZO01000009">
    <property type="protein sequence ID" value="SDD45420.1"/>
    <property type="molecule type" value="Genomic_DNA"/>
</dbReference>
<organism evidence="7 8">
    <name type="scientific">Niabella drilacis (strain DSM 25811 / CCM 8410 / CCUG 62505 / LMG 26954 / E90)</name>
    <dbReference type="NCBI Taxonomy" id="1285928"/>
    <lineage>
        <taxon>Bacteria</taxon>
        <taxon>Pseudomonadati</taxon>
        <taxon>Bacteroidota</taxon>
        <taxon>Chitinophagia</taxon>
        <taxon>Chitinophagales</taxon>
        <taxon>Chitinophagaceae</taxon>
        <taxon>Niabella</taxon>
    </lineage>
</organism>
<evidence type="ECO:0000313" key="7">
    <source>
        <dbReference type="EMBL" id="SDD45420.1"/>
    </source>
</evidence>
<dbReference type="STRING" id="1285928.SAMN04487894_109106"/>
<dbReference type="InterPro" id="IPR027278">
    <property type="entry name" value="ACCD_DCysDesulf"/>
</dbReference>
<evidence type="ECO:0000256" key="1">
    <source>
        <dbReference type="ARBA" id="ARBA00001933"/>
    </source>
</evidence>
<evidence type="ECO:0000313" key="8">
    <source>
        <dbReference type="Proteomes" id="UP000198757"/>
    </source>
</evidence>
<comment type="cofactor">
    <cofactor evidence="1">
        <name>pyridoxal 5'-phosphate</name>
        <dbReference type="ChEBI" id="CHEBI:597326"/>
    </cofactor>
</comment>
<feature type="domain" description="Tryptophan synthase beta chain-like PALP" evidence="6">
    <location>
        <begin position="26"/>
        <end position="275"/>
    </location>
</feature>
<evidence type="ECO:0000259" key="6">
    <source>
        <dbReference type="Pfam" id="PF00291"/>
    </source>
</evidence>
<accession>A0A1G6UVL0</accession>
<evidence type="ECO:0000256" key="5">
    <source>
        <dbReference type="PIRSR" id="PIRSR006278-2"/>
    </source>
</evidence>
<keyword evidence="8" id="KW-1185">Reference proteome</keyword>
<comment type="similarity">
    <text evidence="2">Belongs to the ACC deaminase/D-cysteine desulfhydrase family.</text>
</comment>
<evidence type="ECO:0000256" key="4">
    <source>
        <dbReference type="PIRSR" id="PIRSR006278-1"/>
    </source>
</evidence>
<dbReference type="InterPro" id="IPR036052">
    <property type="entry name" value="TrpB-like_PALP_sf"/>
</dbReference>
<dbReference type="OrthoDB" id="9801249at2"/>
<name>A0A1G6UVL0_NIADE</name>
<evidence type="ECO:0000256" key="2">
    <source>
        <dbReference type="ARBA" id="ARBA00008639"/>
    </source>
</evidence>
<protein>
    <submittedName>
        <fullName evidence="7">1-aminocyclopropane-1-carboxylate deaminase</fullName>
    </submittedName>
</protein>
<feature type="modified residue" description="N6-(pyridoxal phosphate)lysine" evidence="5">
    <location>
        <position position="40"/>
    </location>
</feature>
<dbReference type="PIRSF" id="PIRSF006278">
    <property type="entry name" value="ACCD_DCysDesulf"/>
    <property type="match status" value="1"/>
</dbReference>
<dbReference type="RefSeq" id="WP_090391246.1">
    <property type="nucleotide sequence ID" value="NZ_FMZO01000009.1"/>
</dbReference>
<dbReference type="Gene3D" id="3.40.50.1100">
    <property type="match status" value="2"/>
</dbReference>
<dbReference type="AlphaFoldDB" id="A0A1G6UVL0"/>
<proteinExistence type="inferred from homology"/>
<dbReference type="GO" id="GO:0019148">
    <property type="term" value="F:D-cysteine desulfhydrase activity"/>
    <property type="evidence" value="ECO:0007669"/>
    <property type="project" value="TreeGrafter"/>
</dbReference>
<dbReference type="InterPro" id="IPR001926">
    <property type="entry name" value="TrpB-like_PALP"/>
</dbReference>
<keyword evidence="3 5" id="KW-0663">Pyridoxal phosphate</keyword>
<dbReference type="Proteomes" id="UP000198757">
    <property type="component" value="Unassembled WGS sequence"/>
</dbReference>
<dbReference type="Pfam" id="PF00291">
    <property type="entry name" value="PALP"/>
    <property type="match status" value="1"/>
</dbReference>
<dbReference type="PANTHER" id="PTHR43780">
    <property type="entry name" value="1-AMINOCYCLOPROPANE-1-CARBOXYLATE DEAMINASE-RELATED"/>
    <property type="match status" value="1"/>
</dbReference>
<reference evidence="8" key="1">
    <citation type="submission" date="2016-10" db="EMBL/GenBank/DDBJ databases">
        <authorList>
            <person name="Varghese N."/>
            <person name="Submissions S."/>
        </authorList>
    </citation>
    <scope>NUCLEOTIDE SEQUENCE [LARGE SCALE GENOMIC DNA]</scope>
    <source>
        <strain evidence="8">DSM 25811 / CCM 8410 / LMG 26954 / E90</strain>
    </source>
</reference>
<dbReference type="SUPFAM" id="SSF53686">
    <property type="entry name" value="Tryptophan synthase beta subunit-like PLP-dependent enzymes"/>
    <property type="match status" value="1"/>
</dbReference>
<feature type="active site" description="Nucleophile" evidence="4">
    <location>
        <position position="66"/>
    </location>
</feature>